<dbReference type="AlphaFoldDB" id="A0AAV3ZLX0"/>
<evidence type="ECO:0000313" key="1">
    <source>
        <dbReference type="EMBL" id="GFN95452.1"/>
    </source>
</evidence>
<proteinExistence type="predicted"/>
<dbReference type="EMBL" id="BLXT01002510">
    <property type="protein sequence ID" value="GFN95452.1"/>
    <property type="molecule type" value="Genomic_DNA"/>
</dbReference>
<dbReference type="Gene3D" id="1.10.340.70">
    <property type="match status" value="1"/>
</dbReference>
<protein>
    <submittedName>
        <fullName evidence="1">Zinc finger protein</fullName>
    </submittedName>
</protein>
<evidence type="ECO:0000313" key="2">
    <source>
        <dbReference type="Proteomes" id="UP000735302"/>
    </source>
</evidence>
<gene>
    <name evidence="1" type="ORF">PoB_002195800</name>
</gene>
<sequence length="245" mass="27093">MEVTGKVQSEIKDGMLRLSSGEALPIMANCTALKNPKRIKDLLRGEKCGREVDVMRDAGFEGIVVRKGLIGKRQLTGARGTEDLGMSVMVGAVTTRAQALHEKVTRPLRMHGRVDHGRFVNFQREDPAKRVLVGARKTSRRWNKTASFEKIKGIVYRRFGDPGSNISMKKVVLTKSLLGYVMSMARKSVTGAHLGIRQTTTKKNKVLSIFYGSGVDGDVTRYCRSSDVCSPGFSKVRKNLTTRSC</sequence>
<keyword evidence="2" id="KW-1185">Reference proteome</keyword>
<dbReference type="Proteomes" id="UP000735302">
    <property type="component" value="Unassembled WGS sequence"/>
</dbReference>
<comment type="caution">
    <text evidence="1">The sequence shown here is derived from an EMBL/GenBank/DDBJ whole genome shotgun (WGS) entry which is preliminary data.</text>
</comment>
<accession>A0AAV3ZLX0</accession>
<organism evidence="1 2">
    <name type="scientific">Plakobranchus ocellatus</name>
    <dbReference type="NCBI Taxonomy" id="259542"/>
    <lineage>
        <taxon>Eukaryota</taxon>
        <taxon>Metazoa</taxon>
        <taxon>Spiralia</taxon>
        <taxon>Lophotrochozoa</taxon>
        <taxon>Mollusca</taxon>
        <taxon>Gastropoda</taxon>
        <taxon>Heterobranchia</taxon>
        <taxon>Euthyneura</taxon>
        <taxon>Panpulmonata</taxon>
        <taxon>Sacoglossa</taxon>
        <taxon>Placobranchoidea</taxon>
        <taxon>Plakobranchidae</taxon>
        <taxon>Plakobranchus</taxon>
    </lineage>
</organism>
<name>A0AAV3ZLX0_9GAST</name>
<reference evidence="1 2" key="1">
    <citation type="journal article" date="2021" name="Elife">
        <title>Chloroplast acquisition without the gene transfer in kleptoplastic sea slugs, Plakobranchus ocellatus.</title>
        <authorList>
            <person name="Maeda T."/>
            <person name="Takahashi S."/>
            <person name="Yoshida T."/>
            <person name="Shimamura S."/>
            <person name="Takaki Y."/>
            <person name="Nagai Y."/>
            <person name="Toyoda A."/>
            <person name="Suzuki Y."/>
            <person name="Arimoto A."/>
            <person name="Ishii H."/>
            <person name="Satoh N."/>
            <person name="Nishiyama T."/>
            <person name="Hasebe M."/>
            <person name="Maruyama T."/>
            <person name="Minagawa J."/>
            <person name="Obokata J."/>
            <person name="Shigenobu S."/>
        </authorList>
    </citation>
    <scope>NUCLEOTIDE SEQUENCE [LARGE SCALE GENOMIC DNA]</scope>
</reference>